<evidence type="ECO:0000313" key="4">
    <source>
        <dbReference type="Proteomes" id="UP001589793"/>
    </source>
</evidence>
<dbReference type="CDD" id="cd00085">
    <property type="entry name" value="HNHc"/>
    <property type="match status" value="1"/>
</dbReference>
<feature type="domain" description="HNH nuclease" evidence="2">
    <location>
        <begin position="500"/>
        <end position="550"/>
    </location>
</feature>
<keyword evidence="4" id="KW-1185">Reference proteome</keyword>
<feature type="region of interest" description="Disordered" evidence="1">
    <location>
        <begin position="586"/>
        <end position="620"/>
    </location>
</feature>
<comment type="caution">
    <text evidence="3">The sequence shown here is derived from an EMBL/GenBank/DDBJ whole genome shotgun (WGS) entry which is preliminary data.</text>
</comment>
<organism evidence="3 4">
    <name type="scientific">Brachybacterium hainanense</name>
    <dbReference type="NCBI Taxonomy" id="1541174"/>
    <lineage>
        <taxon>Bacteria</taxon>
        <taxon>Bacillati</taxon>
        <taxon>Actinomycetota</taxon>
        <taxon>Actinomycetes</taxon>
        <taxon>Micrococcales</taxon>
        <taxon>Dermabacteraceae</taxon>
        <taxon>Brachybacterium</taxon>
    </lineage>
</organism>
<evidence type="ECO:0000259" key="2">
    <source>
        <dbReference type="SMART" id="SM00507"/>
    </source>
</evidence>
<proteinExistence type="predicted"/>
<accession>A0ABV6RDC0</accession>
<dbReference type="InterPro" id="IPR003615">
    <property type="entry name" value="HNH_nuc"/>
</dbReference>
<evidence type="ECO:0000313" key="3">
    <source>
        <dbReference type="EMBL" id="MFC0674996.1"/>
    </source>
</evidence>
<dbReference type="SMART" id="SM00507">
    <property type="entry name" value="HNHc"/>
    <property type="match status" value="1"/>
</dbReference>
<name>A0ABV6RDC0_9MICO</name>
<gene>
    <name evidence="3" type="ORF">ACFFF6_13600</name>
</gene>
<reference evidence="3 4" key="1">
    <citation type="submission" date="2024-09" db="EMBL/GenBank/DDBJ databases">
        <authorList>
            <person name="Sun Q."/>
            <person name="Mori K."/>
        </authorList>
    </citation>
    <scope>NUCLEOTIDE SEQUENCE [LARGE SCALE GENOMIC DNA]</scope>
    <source>
        <strain evidence="3 4">CICC 10874</strain>
    </source>
</reference>
<protein>
    <recommendedName>
        <fullName evidence="2">HNH nuclease domain-containing protein</fullName>
    </recommendedName>
</protein>
<sequence>MSSSHSSPPDPHGARAADLARVAARGRIDAVRVELERLAGAARSAASSSGPSAGSAVHAEAWELAASMLDATLASMSVSRSTERPLVDAEPGSADEAFAAVAALADLRTRITALEDQAMLRARDLVRADNAARGAAGRGLEHGLVLNLALARRTSAHRTGRDLAAARRRHTSMPALHRAQAGARLGEETVAAVDAAVANASPQTCARVDRELGRDLSRLDGLGTAKVGELVRGIIHQHTPPQELRDQAERAARGRYVRMRPLPHGMARLSAVLPGLDAAKMDATLQAAAESERAAGSRIALGALRADVLAEAVHRFYDQHAHLDPDELCAPLSASEVDADAAAGLEAELAAAADLTGTRPVGRPAGQPGHGAFGPLGAATGFDLVSGGWRRRLRVPDGAPLGPRVEIGIVVTDRFLEGREDDRELATLTGYGQLPVAVLRAHLEGRPYGHQIDDADLTPQEQDAAAEAAIANTFYRVLYRHPASGELMAMQSRSRAFPLNLRRLVFWRDQVCRTPWCNAVTRHVDHVQRHADGGPTSYRNAQGVCIRSNHGKEEGDWTTTLVGDPRDPAGTRIRWRSRYGVTGTSRTSAFAPLPGLNRRRRRALRAQRHRRARREGPAGR</sequence>
<dbReference type="Proteomes" id="UP001589793">
    <property type="component" value="Unassembled WGS sequence"/>
</dbReference>
<dbReference type="EMBL" id="JBHLSV010000017">
    <property type="protein sequence ID" value="MFC0674996.1"/>
    <property type="molecule type" value="Genomic_DNA"/>
</dbReference>
<dbReference type="RefSeq" id="WP_376981606.1">
    <property type="nucleotide sequence ID" value="NZ_JBHLSV010000017.1"/>
</dbReference>
<evidence type="ECO:0000256" key="1">
    <source>
        <dbReference type="SAM" id="MobiDB-lite"/>
    </source>
</evidence>
<feature type="compositionally biased region" description="Basic residues" evidence="1">
    <location>
        <begin position="597"/>
        <end position="613"/>
    </location>
</feature>